<evidence type="ECO:0000313" key="4">
    <source>
        <dbReference type="EMBL" id="CAL4798202.1"/>
    </source>
</evidence>
<evidence type="ECO:0000313" key="5">
    <source>
        <dbReference type="Proteomes" id="UP001152797"/>
    </source>
</evidence>
<evidence type="ECO:0000313" key="3">
    <source>
        <dbReference type="EMBL" id="CAL1164265.1"/>
    </source>
</evidence>
<reference evidence="3" key="2">
    <citation type="submission" date="2024-04" db="EMBL/GenBank/DDBJ databases">
        <authorList>
            <person name="Chen Y."/>
            <person name="Shah S."/>
            <person name="Dougan E. K."/>
            <person name="Thang M."/>
            <person name="Chan C."/>
        </authorList>
    </citation>
    <scope>NUCLEOTIDE SEQUENCE [LARGE SCALE GENOMIC DNA]</scope>
</reference>
<reference evidence="2" key="1">
    <citation type="submission" date="2022-10" db="EMBL/GenBank/DDBJ databases">
        <authorList>
            <person name="Chen Y."/>
            <person name="Dougan E. K."/>
            <person name="Chan C."/>
            <person name="Rhodes N."/>
            <person name="Thang M."/>
        </authorList>
    </citation>
    <scope>NUCLEOTIDE SEQUENCE</scope>
</reference>
<dbReference type="Proteomes" id="UP001152797">
    <property type="component" value="Unassembled WGS sequence"/>
</dbReference>
<dbReference type="EMBL" id="CAMXCT010004963">
    <property type="protein sequence ID" value="CAI4010890.1"/>
    <property type="molecule type" value="Genomic_DNA"/>
</dbReference>
<evidence type="ECO:0000256" key="1">
    <source>
        <dbReference type="SAM" id="MobiDB-lite"/>
    </source>
</evidence>
<feature type="non-terminal residue" evidence="2">
    <location>
        <position position="1"/>
    </location>
</feature>
<accession>A0A9P1DJN8</accession>
<organism evidence="2">
    <name type="scientific">Cladocopium goreaui</name>
    <dbReference type="NCBI Taxonomy" id="2562237"/>
    <lineage>
        <taxon>Eukaryota</taxon>
        <taxon>Sar</taxon>
        <taxon>Alveolata</taxon>
        <taxon>Dinophyceae</taxon>
        <taxon>Suessiales</taxon>
        <taxon>Symbiodiniaceae</taxon>
        <taxon>Cladocopium</taxon>
    </lineage>
</organism>
<gene>
    <name evidence="2" type="ORF">C1SCF055_LOCUS36111</name>
</gene>
<name>A0A9P1DJN8_9DINO</name>
<feature type="non-terminal residue" evidence="2">
    <location>
        <position position="60"/>
    </location>
</feature>
<keyword evidence="5" id="KW-1185">Reference proteome</keyword>
<protein>
    <submittedName>
        <fullName evidence="4">6-phosphofructokinase 7</fullName>
    </submittedName>
</protein>
<dbReference type="EMBL" id="CAMXCT030004963">
    <property type="protein sequence ID" value="CAL4798202.1"/>
    <property type="molecule type" value="Genomic_DNA"/>
</dbReference>
<dbReference type="AlphaFoldDB" id="A0A9P1DJN8"/>
<sequence>VSMPSRIVDVNGRWFEALRTTTQQPNLEFTGAANAKPVDPTRQSLRRGIFKRRPLERPTE</sequence>
<feature type="region of interest" description="Disordered" evidence="1">
    <location>
        <begin position="26"/>
        <end position="60"/>
    </location>
</feature>
<evidence type="ECO:0000313" key="2">
    <source>
        <dbReference type="EMBL" id="CAI4010890.1"/>
    </source>
</evidence>
<comment type="caution">
    <text evidence="2">The sequence shown here is derived from an EMBL/GenBank/DDBJ whole genome shotgun (WGS) entry which is preliminary data.</text>
</comment>
<dbReference type="EMBL" id="CAMXCT020004963">
    <property type="protein sequence ID" value="CAL1164265.1"/>
    <property type="molecule type" value="Genomic_DNA"/>
</dbReference>
<proteinExistence type="predicted"/>